<evidence type="ECO:0000256" key="1">
    <source>
        <dbReference type="SAM" id="MobiDB-lite"/>
    </source>
</evidence>
<evidence type="ECO:0000313" key="2">
    <source>
        <dbReference type="EMBL" id="KAK6467834.1"/>
    </source>
</evidence>
<proteinExistence type="predicted"/>
<feature type="compositionally biased region" description="Acidic residues" evidence="1">
    <location>
        <begin position="88"/>
        <end position="104"/>
    </location>
</feature>
<reference evidence="2 3" key="1">
    <citation type="submission" date="2021-05" db="EMBL/GenBank/DDBJ databases">
        <authorList>
            <person name="Zahm M."/>
            <person name="Klopp C."/>
            <person name="Cabau C."/>
            <person name="Kuhl H."/>
            <person name="Suciu R."/>
            <person name="Ciorpac M."/>
            <person name="Holostenco D."/>
            <person name="Gessner J."/>
            <person name="Wuertz S."/>
            <person name="Hohne C."/>
            <person name="Stock M."/>
            <person name="Gislard M."/>
            <person name="Lluch J."/>
            <person name="Milhes M."/>
            <person name="Lampietro C."/>
            <person name="Lopez Roques C."/>
            <person name="Donnadieu C."/>
            <person name="Du K."/>
            <person name="Schartl M."/>
            <person name="Guiguen Y."/>
        </authorList>
    </citation>
    <scope>NUCLEOTIDE SEQUENCE [LARGE SCALE GENOMIC DNA]</scope>
    <source>
        <strain evidence="2">Hh-F2</strain>
        <tissue evidence="2">Blood</tissue>
    </source>
</reference>
<sequence length="104" mass="11764">MQSVPIKEEMDDWEVVHIKEELPEPDPVLIKEEILEFEPVCIGEEETAELGTVKEEFQNEGDPVKPESPNCEALSNEGASYEDVAGRDDEEEDDDDEEDARSEP</sequence>
<name>A0ABR0Y5W9_HUSHU</name>
<accession>A0ABR0Y5W9</accession>
<organism evidence="2 3">
    <name type="scientific">Huso huso</name>
    <name type="common">Beluga</name>
    <name type="synonym">Acipenser huso</name>
    <dbReference type="NCBI Taxonomy" id="61971"/>
    <lineage>
        <taxon>Eukaryota</taxon>
        <taxon>Metazoa</taxon>
        <taxon>Chordata</taxon>
        <taxon>Craniata</taxon>
        <taxon>Vertebrata</taxon>
        <taxon>Euteleostomi</taxon>
        <taxon>Actinopterygii</taxon>
        <taxon>Chondrostei</taxon>
        <taxon>Acipenseriformes</taxon>
        <taxon>Acipenseridae</taxon>
        <taxon>Huso</taxon>
    </lineage>
</organism>
<evidence type="ECO:0000313" key="3">
    <source>
        <dbReference type="Proteomes" id="UP001369086"/>
    </source>
</evidence>
<keyword evidence="3" id="KW-1185">Reference proteome</keyword>
<feature type="non-terminal residue" evidence="2">
    <location>
        <position position="104"/>
    </location>
</feature>
<protein>
    <submittedName>
        <fullName evidence="2">Zinc finger protein 543-like</fullName>
    </submittedName>
</protein>
<dbReference type="Proteomes" id="UP001369086">
    <property type="component" value="Unassembled WGS sequence"/>
</dbReference>
<gene>
    <name evidence="2" type="ORF">HHUSO_G34528</name>
</gene>
<comment type="caution">
    <text evidence="2">The sequence shown here is derived from an EMBL/GenBank/DDBJ whole genome shotgun (WGS) entry which is preliminary data.</text>
</comment>
<feature type="region of interest" description="Disordered" evidence="1">
    <location>
        <begin position="57"/>
        <end position="104"/>
    </location>
</feature>
<dbReference type="EMBL" id="JAHFZB010000047">
    <property type="protein sequence ID" value="KAK6467834.1"/>
    <property type="molecule type" value="Genomic_DNA"/>
</dbReference>